<dbReference type="EMBL" id="JAABOJ010000051">
    <property type="protein sequence ID" value="KAF3273630.1"/>
    <property type="molecule type" value="Genomic_DNA"/>
</dbReference>
<comment type="caution">
    <text evidence="2">The sequence shown here is derived from an EMBL/GenBank/DDBJ whole genome shotgun (WGS) entry which is preliminary data.</text>
</comment>
<evidence type="ECO:0000313" key="2">
    <source>
        <dbReference type="EMBL" id="KAF3273630.1"/>
    </source>
</evidence>
<feature type="compositionally biased region" description="Pro residues" evidence="1">
    <location>
        <begin position="266"/>
        <end position="278"/>
    </location>
</feature>
<evidence type="ECO:0000313" key="3">
    <source>
        <dbReference type="Proteomes" id="UP000474640"/>
    </source>
</evidence>
<feature type="region of interest" description="Disordered" evidence="1">
    <location>
        <begin position="46"/>
        <end position="87"/>
    </location>
</feature>
<feature type="compositionally biased region" description="Pro residues" evidence="1">
    <location>
        <begin position="58"/>
        <end position="79"/>
    </location>
</feature>
<evidence type="ECO:0000256" key="1">
    <source>
        <dbReference type="SAM" id="MobiDB-lite"/>
    </source>
</evidence>
<accession>A0A7C8V661</accession>
<feature type="region of interest" description="Disordered" evidence="1">
    <location>
        <begin position="244"/>
        <end position="373"/>
    </location>
</feature>
<reference evidence="2 3" key="1">
    <citation type="submission" date="2020-01" db="EMBL/GenBank/DDBJ databases">
        <authorList>
            <person name="Palmer J.M."/>
        </authorList>
    </citation>
    <scope>NUCLEOTIDE SEQUENCE [LARGE SCALE GENOMIC DNA]</scope>
    <source>
        <strain evidence="2 3">TWF970</strain>
    </source>
</reference>
<sequence>MKSRYILAGAGLLHSARAIPAYITTVFSCPDVVTITQTVYPPGWTNTGPIYTTRPLTEPQPNPPPNPRPEPEGNRPPQPQCTEQGLTTSWETEYATRTMYYSEYGMYSGPPGCPPTIYAYMPTTVTCSEPQTTGWVGYASDIACASCTATTLVGLRPGVSTVGGAEVTYYTIFTEVYVEAGATTQANMIGAQWTTTGSPPYVAPYAKQCTNTAAGGTYGAATYTPTNGGGLTVTATGNRGYPSIDYNDPNLFRPYSSGAGNQQAPNPNPTPVPTPAPTPNGNTGAAPSQGGPYTWTRGSGYPSINYDDPDFFRVGPGTGTYTQRAGPNTSRPPSAETAGPNTTIRPAEGTSRGTAPPPSGTGRPTSYPADYSDPNLFRPVSGIEIVSLTERKTLPPPTTTYTFGTSVYGANYNSIDNEATENFRPVSGVSIASLETPQTFPAPITTSIPVTSRVTSNYPSIDYANTSLFRPLNLGNGGAEPASTVTSPVTSATSAA</sequence>
<dbReference type="AlphaFoldDB" id="A0A7C8V661"/>
<feature type="compositionally biased region" description="Polar residues" evidence="1">
    <location>
        <begin position="319"/>
        <end position="332"/>
    </location>
</feature>
<protein>
    <submittedName>
        <fullName evidence="2">Uncharacterized protein</fullName>
    </submittedName>
</protein>
<dbReference type="OrthoDB" id="5416441at2759"/>
<organism evidence="2 3">
    <name type="scientific">Orbilia oligospora</name>
    <name type="common">Nematode-trapping fungus</name>
    <name type="synonym">Arthrobotrys oligospora</name>
    <dbReference type="NCBI Taxonomy" id="2813651"/>
    <lineage>
        <taxon>Eukaryota</taxon>
        <taxon>Fungi</taxon>
        <taxon>Dikarya</taxon>
        <taxon>Ascomycota</taxon>
        <taxon>Pezizomycotina</taxon>
        <taxon>Orbiliomycetes</taxon>
        <taxon>Orbiliales</taxon>
        <taxon>Orbiliaceae</taxon>
        <taxon>Orbilia</taxon>
    </lineage>
</organism>
<dbReference type="Proteomes" id="UP000474640">
    <property type="component" value="Unassembled WGS sequence"/>
</dbReference>
<proteinExistence type="predicted"/>
<gene>
    <name evidence="2" type="ORF">TWF970_008986</name>
</gene>
<dbReference type="PROSITE" id="PS51257">
    <property type="entry name" value="PROKAR_LIPOPROTEIN"/>
    <property type="match status" value="1"/>
</dbReference>
<name>A0A7C8V661_ORBOL</name>
<dbReference type="OMA" id="WETEYAT"/>